<evidence type="ECO:0000313" key="1">
    <source>
        <dbReference type="EMBL" id="MDT0572934.1"/>
    </source>
</evidence>
<dbReference type="Proteomes" id="UP001180737">
    <property type="component" value="Unassembled WGS sequence"/>
</dbReference>
<keyword evidence="2" id="KW-1185">Reference proteome</keyword>
<comment type="caution">
    <text evidence="1">The sequence shown here is derived from an EMBL/GenBank/DDBJ whole genome shotgun (WGS) entry which is preliminary data.</text>
</comment>
<organism evidence="1 2">
    <name type="scientific">Streptomyces gottesmaniae</name>
    <dbReference type="NCBI Taxonomy" id="3075518"/>
    <lineage>
        <taxon>Bacteria</taxon>
        <taxon>Bacillati</taxon>
        <taxon>Actinomycetota</taxon>
        <taxon>Actinomycetes</taxon>
        <taxon>Kitasatosporales</taxon>
        <taxon>Streptomycetaceae</taxon>
        <taxon>Streptomyces</taxon>
    </lineage>
</organism>
<proteinExistence type="predicted"/>
<dbReference type="RefSeq" id="WP_157856744.1">
    <property type="nucleotide sequence ID" value="NZ_JAVRFJ010000044.1"/>
</dbReference>
<sequence length="49" mass="5531">MPDTLPDIGSWPQQVGTEADFTALVSTAYKLWSKNWEVDIGFFLSQPSR</sequence>
<gene>
    <name evidence="1" type="ORF">RM704_36685</name>
</gene>
<name>A0ABU2Z8K9_9ACTN</name>
<reference evidence="1" key="1">
    <citation type="submission" date="2024-05" db="EMBL/GenBank/DDBJ databases">
        <title>30 novel species of actinomycetes from the DSMZ collection.</title>
        <authorList>
            <person name="Nouioui I."/>
        </authorList>
    </citation>
    <scope>NUCLEOTIDE SEQUENCE</scope>
    <source>
        <strain evidence="1">DSM 3412</strain>
    </source>
</reference>
<accession>A0ABU2Z8K9</accession>
<dbReference type="EMBL" id="JAVRFJ010000044">
    <property type="protein sequence ID" value="MDT0572934.1"/>
    <property type="molecule type" value="Genomic_DNA"/>
</dbReference>
<protein>
    <submittedName>
        <fullName evidence="1">Uncharacterized protein</fullName>
    </submittedName>
</protein>
<evidence type="ECO:0000313" key="2">
    <source>
        <dbReference type="Proteomes" id="UP001180737"/>
    </source>
</evidence>